<proteinExistence type="predicted"/>
<name>A0ABY7G9R5_MYAAR</name>
<gene>
    <name evidence="1" type="ORF">MAR_033692</name>
</gene>
<keyword evidence="2" id="KW-1185">Reference proteome</keyword>
<organism evidence="1 2">
    <name type="scientific">Mya arenaria</name>
    <name type="common">Soft-shell clam</name>
    <dbReference type="NCBI Taxonomy" id="6604"/>
    <lineage>
        <taxon>Eukaryota</taxon>
        <taxon>Metazoa</taxon>
        <taxon>Spiralia</taxon>
        <taxon>Lophotrochozoa</taxon>
        <taxon>Mollusca</taxon>
        <taxon>Bivalvia</taxon>
        <taxon>Autobranchia</taxon>
        <taxon>Heteroconchia</taxon>
        <taxon>Euheterodonta</taxon>
        <taxon>Imparidentia</taxon>
        <taxon>Neoheterodontei</taxon>
        <taxon>Myida</taxon>
        <taxon>Myoidea</taxon>
        <taxon>Myidae</taxon>
        <taxon>Mya</taxon>
    </lineage>
</organism>
<sequence>MQSNPPAGLRNVHPFYVGGQTLYLDSSKCAEGYIPNSSSTKCTASGWTINVVCNQRKSTSTYRIRVKTIDFDKDPWGGTRQNVRIEKIHLKAYGNVDVREKWKPDYVTIYVEDTDELYVFRYTKEEYLLNNATIIYPEESTSTYRIRVKTIDYDKDPWGGTRQNIEKIHLKAYGNVDVREKWKPDYVTIYVEDTDELYVFRYTKEEYLLNNATIIYPEASCSPPAGLRNVNPFYIVDDTLYLDSSNCAKGYIPNSSSTKCTATGWTINVACNQS</sequence>
<dbReference type="Proteomes" id="UP001164746">
    <property type="component" value="Chromosome 17"/>
</dbReference>
<feature type="non-terminal residue" evidence="1">
    <location>
        <position position="1"/>
    </location>
</feature>
<evidence type="ECO:0000313" key="1">
    <source>
        <dbReference type="EMBL" id="WAR31150.1"/>
    </source>
</evidence>
<accession>A0ABY7G9R5</accession>
<protein>
    <recommendedName>
        <fullName evidence="3">Sushi domain-containing protein</fullName>
    </recommendedName>
</protein>
<reference evidence="1" key="1">
    <citation type="submission" date="2022-11" db="EMBL/GenBank/DDBJ databases">
        <title>Centuries of genome instability and evolution in soft-shell clam transmissible cancer (bioRxiv).</title>
        <authorList>
            <person name="Hart S.F.M."/>
            <person name="Yonemitsu M.A."/>
            <person name="Giersch R.M."/>
            <person name="Beal B.F."/>
            <person name="Arriagada G."/>
            <person name="Davis B.W."/>
            <person name="Ostrander E.A."/>
            <person name="Goff S.P."/>
            <person name="Metzger M.J."/>
        </authorList>
    </citation>
    <scope>NUCLEOTIDE SEQUENCE</scope>
    <source>
        <strain evidence="1">MELC-2E11</strain>
        <tissue evidence="1">Siphon/mantle</tissue>
    </source>
</reference>
<evidence type="ECO:0000313" key="2">
    <source>
        <dbReference type="Proteomes" id="UP001164746"/>
    </source>
</evidence>
<dbReference type="EMBL" id="CP111028">
    <property type="protein sequence ID" value="WAR31150.1"/>
    <property type="molecule type" value="Genomic_DNA"/>
</dbReference>
<evidence type="ECO:0008006" key="3">
    <source>
        <dbReference type="Google" id="ProtNLM"/>
    </source>
</evidence>